<reference evidence="7" key="1">
    <citation type="submission" date="2012-02" db="EMBL/GenBank/DDBJ databases">
        <title>The complete genome of Echinicola vietnamensis DSM 17526.</title>
        <authorList>
            <person name="Lucas S."/>
            <person name="Copeland A."/>
            <person name="Lapidus A."/>
            <person name="Glavina del Rio T."/>
            <person name="Dalin E."/>
            <person name="Tice H."/>
            <person name="Bruce D."/>
            <person name="Goodwin L."/>
            <person name="Pitluck S."/>
            <person name="Peters L."/>
            <person name="Ovchinnikova G."/>
            <person name="Teshima H."/>
            <person name="Kyrpides N."/>
            <person name="Mavromatis K."/>
            <person name="Ivanova N."/>
            <person name="Brettin T."/>
            <person name="Detter J.C."/>
            <person name="Han C."/>
            <person name="Larimer F."/>
            <person name="Land M."/>
            <person name="Hauser L."/>
            <person name="Markowitz V."/>
            <person name="Cheng J.-F."/>
            <person name="Hugenholtz P."/>
            <person name="Woyke T."/>
            <person name="Wu D."/>
            <person name="Brambilla E."/>
            <person name="Klenk H.-P."/>
            <person name="Eisen J.A."/>
        </authorList>
    </citation>
    <scope>NUCLEOTIDE SEQUENCE [LARGE SCALE GENOMIC DNA]</scope>
    <source>
        <strain evidence="7">DSM 17526 / LMG 23754 / KMM 6221</strain>
    </source>
</reference>
<evidence type="ECO:0000256" key="3">
    <source>
        <dbReference type="ARBA" id="ARBA00022801"/>
    </source>
</evidence>
<dbReference type="GO" id="GO:0019867">
    <property type="term" value="C:outer membrane"/>
    <property type="evidence" value="ECO:0007669"/>
    <property type="project" value="TreeGrafter"/>
</dbReference>
<dbReference type="GO" id="GO:0009253">
    <property type="term" value="P:peptidoglycan catabolic process"/>
    <property type="evidence" value="ECO:0007669"/>
    <property type="project" value="InterPro"/>
</dbReference>
<proteinExistence type="predicted"/>
<dbReference type="GO" id="GO:0008745">
    <property type="term" value="F:N-acetylmuramoyl-L-alanine amidase activity"/>
    <property type="evidence" value="ECO:0007669"/>
    <property type="project" value="UniProtKB-EC"/>
</dbReference>
<accession>L0FZU1</accession>
<keyword evidence="4" id="KW-0961">Cell wall biogenesis/degradation</keyword>
<dbReference type="Pfam" id="PF01510">
    <property type="entry name" value="Amidase_2"/>
    <property type="match status" value="1"/>
</dbReference>
<keyword evidence="3" id="KW-0378">Hydrolase</keyword>
<evidence type="ECO:0000259" key="5">
    <source>
        <dbReference type="SMART" id="SM00644"/>
    </source>
</evidence>
<dbReference type="eggNOG" id="COG3023">
    <property type="taxonomic scope" value="Bacteria"/>
</dbReference>
<feature type="domain" description="N-acetylmuramoyl-L-alanine amidase" evidence="5">
    <location>
        <begin position="67"/>
        <end position="198"/>
    </location>
</feature>
<dbReference type="PANTHER" id="PTHR30417">
    <property type="entry name" value="N-ACETYLMURAMOYL-L-ALANINE AMIDASE AMID"/>
    <property type="match status" value="1"/>
</dbReference>
<organism evidence="6 7">
    <name type="scientific">Echinicola vietnamensis (strain DSM 17526 / LMG 23754 / KMM 6221)</name>
    <dbReference type="NCBI Taxonomy" id="926556"/>
    <lineage>
        <taxon>Bacteria</taxon>
        <taxon>Pseudomonadati</taxon>
        <taxon>Bacteroidota</taxon>
        <taxon>Cytophagia</taxon>
        <taxon>Cytophagales</taxon>
        <taxon>Cyclobacteriaceae</taxon>
        <taxon>Echinicola</taxon>
    </lineage>
</organism>
<dbReference type="CDD" id="cd06583">
    <property type="entry name" value="PGRP"/>
    <property type="match status" value="1"/>
</dbReference>
<keyword evidence="7" id="KW-1185">Reference proteome</keyword>
<evidence type="ECO:0000313" key="7">
    <source>
        <dbReference type="Proteomes" id="UP000010796"/>
    </source>
</evidence>
<dbReference type="GO" id="GO:0071555">
    <property type="term" value="P:cell wall organization"/>
    <property type="evidence" value="ECO:0007669"/>
    <property type="project" value="UniProtKB-KW"/>
</dbReference>
<dbReference type="AlphaFoldDB" id="L0FZU1"/>
<dbReference type="SUPFAM" id="SSF55846">
    <property type="entry name" value="N-acetylmuramoyl-L-alanine amidase-like"/>
    <property type="match status" value="1"/>
</dbReference>
<evidence type="ECO:0000256" key="4">
    <source>
        <dbReference type="ARBA" id="ARBA00023316"/>
    </source>
</evidence>
<dbReference type="STRING" id="926556.Echvi_2028"/>
<dbReference type="PATRIC" id="fig|926556.3.peg.2149"/>
<evidence type="ECO:0000256" key="1">
    <source>
        <dbReference type="ARBA" id="ARBA00001561"/>
    </source>
</evidence>
<dbReference type="Gene3D" id="3.40.80.10">
    <property type="entry name" value="Peptidoglycan recognition protein-like"/>
    <property type="match status" value="1"/>
</dbReference>
<dbReference type="PANTHER" id="PTHR30417:SF1">
    <property type="entry name" value="N-ACETYLMURAMOYL-L-ALANINE AMIDASE AMID"/>
    <property type="match status" value="1"/>
</dbReference>
<dbReference type="SMART" id="SM00644">
    <property type="entry name" value="Ami_2"/>
    <property type="match status" value="1"/>
</dbReference>
<dbReference type="EMBL" id="CP003346">
    <property type="protein sequence ID" value="AGA78281.1"/>
    <property type="molecule type" value="Genomic_DNA"/>
</dbReference>
<dbReference type="InterPro" id="IPR051206">
    <property type="entry name" value="NAMLAA_amidase_2"/>
</dbReference>
<gene>
    <name evidence="6" type="ordered locus">Echvi_2028</name>
</gene>
<evidence type="ECO:0000256" key="2">
    <source>
        <dbReference type="ARBA" id="ARBA00011901"/>
    </source>
</evidence>
<dbReference type="EC" id="3.5.1.28" evidence="2"/>
<dbReference type="GO" id="GO:0009254">
    <property type="term" value="P:peptidoglycan turnover"/>
    <property type="evidence" value="ECO:0007669"/>
    <property type="project" value="TreeGrafter"/>
</dbReference>
<dbReference type="InterPro" id="IPR036505">
    <property type="entry name" value="Amidase/PGRP_sf"/>
</dbReference>
<dbReference type="KEGG" id="evi:Echvi_2028"/>
<dbReference type="Proteomes" id="UP000010796">
    <property type="component" value="Chromosome"/>
</dbReference>
<dbReference type="RefSeq" id="WP_015265841.1">
    <property type="nucleotide sequence ID" value="NC_019904.1"/>
</dbReference>
<name>L0FZU1_ECHVK</name>
<sequence length="298" mass="34000">MMNYTNYQAFVLFTALGILLFSCSPKPYADINKAHQKQVDAQVEKITATPLVKKDAADTTHLNDLWVGTTNFSIRKPNFVVIHHTAQDSLEQTIHTFTIPRTQVSSHYVISRDGTIVQMLNDYLRSWHAGRGKWGHDTDLNSASLGIELDNNGKEPFTEEQINSLLKLLKRLKEDYNIPTANFIGHADLAPRRKVDPSIHFPWKRLAEEGFGLWYDDFLLMDIDLPTGDMGYKTETVMLEAVPDSFHPLEALRIIGYDISDPGAAIQSFKLHFIQQDIDSPLTENDIRILHNLYKKYL</sequence>
<dbReference type="InterPro" id="IPR002502">
    <property type="entry name" value="Amidase_domain"/>
</dbReference>
<evidence type="ECO:0000313" key="6">
    <source>
        <dbReference type="EMBL" id="AGA78281.1"/>
    </source>
</evidence>
<dbReference type="HOGENOM" id="CLU_049290_0_0_10"/>
<protein>
    <recommendedName>
        <fullName evidence="2">N-acetylmuramoyl-L-alanine amidase</fullName>
        <ecNumber evidence="2">3.5.1.28</ecNumber>
    </recommendedName>
</protein>
<comment type="catalytic activity">
    <reaction evidence="1">
        <text>Hydrolyzes the link between N-acetylmuramoyl residues and L-amino acid residues in certain cell-wall glycopeptides.</text>
        <dbReference type="EC" id="3.5.1.28"/>
    </reaction>
</comment>